<feature type="domain" description="Xaa-Pro dipeptidyl-peptidase C-terminal" evidence="3">
    <location>
        <begin position="351"/>
        <end position="626"/>
    </location>
</feature>
<dbReference type="Pfam" id="PF08530">
    <property type="entry name" value="PepX_C"/>
    <property type="match status" value="1"/>
</dbReference>
<dbReference type="SUPFAM" id="SSF53474">
    <property type="entry name" value="alpha/beta-Hydrolases"/>
    <property type="match status" value="1"/>
</dbReference>
<comment type="caution">
    <text evidence="4">The sequence shown here is derived from an EMBL/GenBank/DDBJ whole genome shotgun (WGS) entry which is preliminary data.</text>
</comment>
<reference evidence="5" key="1">
    <citation type="journal article" date="2019" name="Int. J. Syst. Evol. Microbiol.">
        <title>The Global Catalogue of Microorganisms (GCM) 10K type strain sequencing project: providing services to taxonomists for standard genome sequencing and annotation.</title>
        <authorList>
            <consortium name="The Broad Institute Genomics Platform"/>
            <consortium name="The Broad Institute Genome Sequencing Center for Infectious Disease"/>
            <person name="Wu L."/>
            <person name="Ma J."/>
        </authorList>
    </citation>
    <scope>NUCLEOTIDE SEQUENCE [LARGE SCALE GENOMIC DNA]</scope>
    <source>
        <strain evidence="5">CGMCC 1.12750</strain>
    </source>
</reference>
<dbReference type="SUPFAM" id="SSF49785">
    <property type="entry name" value="Galactose-binding domain-like"/>
    <property type="match status" value="1"/>
</dbReference>
<evidence type="ECO:0000313" key="4">
    <source>
        <dbReference type="EMBL" id="MFC7704187.1"/>
    </source>
</evidence>
<sequence length="637" mass="70363">MTDTLVNTAPATSVAGNRSGFPDLPDDVTVDFNVMVRMRDGVHLATDVYRPANMTGALPVILERTPYDKAGTPRTELSVARPDPMTRPELAVRLARLGYVVIWQDCRGRYASEGHFTKYLSEGEDGFDTLEWIVAQPWCNGKVGMMGLSYDAHTQMAAACLNPPGLVCMAVDSGGFSNAFTCGIRQGGAFELKQATWAYHRAMEGGAALTDPRVKPAVAAESLTDWFRVMPWGKGRSPVRWNPEYEDYLLEQWQRGTFDDFWKKVGIYAAGYYDSFPKVATIFMSSWYDAYVQTTLENYEGLKGDPDRPLRLIMGPWTHGNRSRTVFGDVDFGPAATFDGQVDEDWLTCRIKWFDRWLKGAPADAGARVHLFVMGTGPGGRTGAGHLNHGGQWITATDWPLPEARPLDLYLRPDMALAAEPAAGEAAISYDFDPANPVPTIGGSLTSGEPVFTGGGFNQVEDAAFYGCTRPGMPLSARPDVLSFETDPLAEDTLVAGPVEVELWVTSDAPDTDFTAKLVDVYPPCDDYPRGYALNITDGIFRCRYRNGFDRPEPIGNGEVFRITIRPFATANLFKKGHRIRLDISSSNFPKYDVNPNTGEPEGTSRRRRIAANTVFMSENRLSRLRMQIIDATILKG</sequence>
<dbReference type="EMBL" id="JBHTFQ010000004">
    <property type="protein sequence ID" value="MFC7704187.1"/>
    <property type="molecule type" value="Genomic_DNA"/>
</dbReference>
<dbReference type="InterPro" id="IPR013736">
    <property type="entry name" value="Xaa-Pro_dipept_C"/>
</dbReference>
<dbReference type="PANTHER" id="PTHR43056">
    <property type="entry name" value="PEPTIDASE S9 PROLYL OLIGOPEPTIDASE"/>
    <property type="match status" value="1"/>
</dbReference>
<dbReference type="InterPro" id="IPR005674">
    <property type="entry name" value="CocE/Ser_esterase"/>
</dbReference>
<evidence type="ECO:0000259" key="3">
    <source>
        <dbReference type="SMART" id="SM00939"/>
    </source>
</evidence>
<dbReference type="InterPro" id="IPR008979">
    <property type="entry name" value="Galactose-bd-like_sf"/>
</dbReference>
<dbReference type="Proteomes" id="UP001596516">
    <property type="component" value="Unassembled WGS sequence"/>
</dbReference>
<gene>
    <name evidence="4" type="ORF">ACFQXB_08280</name>
</gene>
<dbReference type="Gene3D" id="3.40.50.1820">
    <property type="entry name" value="alpha/beta hydrolase"/>
    <property type="match status" value="1"/>
</dbReference>
<accession>A0ABW2UHS0</accession>
<dbReference type="InterPro" id="IPR050585">
    <property type="entry name" value="Xaa-Pro_dipeptidyl-ppase/CocE"/>
</dbReference>
<feature type="compositionally biased region" description="Polar residues" evidence="2">
    <location>
        <begin position="1"/>
        <end position="16"/>
    </location>
</feature>
<dbReference type="Gene3D" id="1.10.3020.10">
    <property type="entry name" value="alpha-amino acid ester hydrolase ( Helical cap domain)"/>
    <property type="match status" value="1"/>
</dbReference>
<name>A0ABW2UHS0_9RHOB</name>
<evidence type="ECO:0000313" key="5">
    <source>
        <dbReference type="Proteomes" id="UP001596516"/>
    </source>
</evidence>
<dbReference type="InterPro" id="IPR000383">
    <property type="entry name" value="Xaa-Pro-like_dom"/>
</dbReference>
<dbReference type="Gene3D" id="2.60.120.260">
    <property type="entry name" value="Galactose-binding domain-like"/>
    <property type="match status" value="1"/>
</dbReference>
<proteinExistence type="predicted"/>
<evidence type="ECO:0000256" key="2">
    <source>
        <dbReference type="SAM" id="MobiDB-lite"/>
    </source>
</evidence>
<protein>
    <submittedName>
        <fullName evidence="4">CocE/NonD family hydrolase</fullName>
    </submittedName>
</protein>
<dbReference type="SMART" id="SM00939">
    <property type="entry name" value="PepX_C"/>
    <property type="match status" value="1"/>
</dbReference>
<feature type="region of interest" description="Disordered" evidence="2">
    <location>
        <begin position="1"/>
        <end position="20"/>
    </location>
</feature>
<dbReference type="NCBIfam" id="TIGR00976">
    <property type="entry name" value="CocE_NonD"/>
    <property type="match status" value="1"/>
</dbReference>
<evidence type="ECO:0000256" key="1">
    <source>
        <dbReference type="ARBA" id="ARBA00022801"/>
    </source>
</evidence>
<dbReference type="InterPro" id="IPR029058">
    <property type="entry name" value="AB_hydrolase_fold"/>
</dbReference>
<dbReference type="PANTHER" id="PTHR43056:SF10">
    <property type="entry name" value="COCE_NOND FAMILY, PUTATIVE (AFU_ORTHOLOGUE AFUA_7G00600)-RELATED"/>
    <property type="match status" value="1"/>
</dbReference>
<keyword evidence="5" id="KW-1185">Reference proteome</keyword>
<organism evidence="4 5">
    <name type="scientific">Plastorhodobacter daqingensis</name>
    <dbReference type="NCBI Taxonomy" id="1387281"/>
    <lineage>
        <taxon>Bacteria</taxon>
        <taxon>Pseudomonadati</taxon>
        <taxon>Pseudomonadota</taxon>
        <taxon>Alphaproteobacteria</taxon>
        <taxon>Rhodobacterales</taxon>
        <taxon>Paracoccaceae</taxon>
        <taxon>Plastorhodobacter</taxon>
    </lineage>
</organism>
<dbReference type="GO" id="GO:0016787">
    <property type="term" value="F:hydrolase activity"/>
    <property type="evidence" value="ECO:0007669"/>
    <property type="project" value="UniProtKB-KW"/>
</dbReference>
<dbReference type="Pfam" id="PF02129">
    <property type="entry name" value="Peptidase_S15"/>
    <property type="match status" value="1"/>
</dbReference>
<keyword evidence="1 4" id="KW-0378">Hydrolase</keyword>
<dbReference type="RefSeq" id="WP_377401996.1">
    <property type="nucleotide sequence ID" value="NZ_JBHTFQ010000004.1"/>
</dbReference>